<proteinExistence type="predicted"/>
<evidence type="ECO:0000313" key="1">
    <source>
        <dbReference type="EMBL" id="KAG7320191.1"/>
    </source>
</evidence>
<keyword evidence="2" id="KW-1185">Reference proteome</keyword>
<dbReference type="AlphaFoldDB" id="A0A9D3NCG3"/>
<comment type="caution">
    <text evidence="1">The sequence shown here is derived from an EMBL/GenBank/DDBJ whole genome shotgun (WGS) entry which is preliminary data.</text>
</comment>
<organism evidence="1 2">
    <name type="scientific">Hemibagrus wyckioides</name>
    <dbReference type="NCBI Taxonomy" id="337641"/>
    <lineage>
        <taxon>Eukaryota</taxon>
        <taxon>Metazoa</taxon>
        <taxon>Chordata</taxon>
        <taxon>Craniata</taxon>
        <taxon>Vertebrata</taxon>
        <taxon>Euteleostomi</taxon>
        <taxon>Actinopterygii</taxon>
        <taxon>Neopterygii</taxon>
        <taxon>Teleostei</taxon>
        <taxon>Ostariophysi</taxon>
        <taxon>Siluriformes</taxon>
        <taxon>Bagridae</taxon>
        <taxon>Hemibagrus</taxon>
    </lineage>
</organism>
<reference evidence="1 2" key="1">
    <citation type="submission" date="2021-06" db="EMBL/GenBank/DDBJ databases">
        <title>Chromosome-level genome assembly of the red-tail catfish (Hemibagrus wyckioides).</title>
        <authorList>
            <person name="Shao F."/>
        </authorList>
    </citation>
    <scope>NUCLEOTIDE SEQUENCE [LARGE SCALE GENOMIC DNA]</scope>
    <source>
        <strain evidence="1">EC202008001</strain>
        <tissue evidence="1">Blood</tissue>
    </source>
</reference>
<sequence length="120" mass="13837">MNRLVRTNQNQNNEVYTSLTRGDLGRLQRESDTSLISDFRTDVSTAVQTQHVVRITQLYGRVIFRYLTLGLYSDLLSHPYGRFSSESSRYGSEVPRRIAVVKIRDKEKDVSYVSGSQMEQ</sequence>
<evidence type="ECO:0000313" key="2">
    <source>
        <dbReference type="Proteomes" id="UP000824219"/>
    </source>
</evidence>
<dbReference type="EMBL" id="JAHKSW010000019">
    <property type="protein sequence ID" value="KAG7320191.1"/>
    <property type="molecule type" value="Genomic_DNA"/>
</dbReference>
<name>A0A9D3NCG3_9TELE</name>
<dbReference type="Proteomes" id="UP000824219">
    <property type="component" value="Linkage Group LG19"/>
</dbReference>
<protein>
    <submittedName>
        <fullName evidence="1">Uncharacterized protein</fullName>
    </submittedName>
</protein>
<gene>
    <name evidence="1" type="ORF">KOW79_016044</name>
</gene>
<accession>A0A9D3NCG3</accession>